<keyword evidence="1" id="KW-0547">Nucleotide-binding</keyword>
<keyword evidence="1" id="KW-0067">ATP-binding</keyword>
<accession>A0ABW6HUB1</accession>
<dbReference type="Gene3D" id="3.30.565.10">
    <property type="entry name" value="Histidine kinase-like ATPase, C-terminal domain"/>
    <property type="match status" value="1"/>
</dbReference>
<dbReference type="EMBL" id="JBHZPZ010000003">
    <property type="protein sequence ID" value="MFE3867029.1"/>
    <property type="molecule type" value="Genomic_DNA"/>
</dbReference>
<dbReference type="GO" id="GO:0005524">
    <property type="term" value="F:ATP binding"/>
    <property type="evidence" value="ECO:0007669"/>
    <property type="project" value="UniProtKB-KW"/>
</dbReference>
<evidence type="ECO:0000313" key="1">
    <source>
        <dbReference type="EMBL" id="MFE3867029.1"/>
    </source>
</evidence>
<reference evidence="1 2" key="1">
    <citation type="submission" date="2024-06" db="EMBL/GenBank/DDBJ databases">
        <title>Flavobacterium spp. isolated from glacier.</title>
        <authorList>
            <person name="Han D."/>
        </authorList>
    </citation>
    <scope>NUCLEOTIDE SEQUENCE [LARGE SCALE GENOMIC DNA]</scope>
    <source>
        <strain evidence="1 2">LS2P90</strain>
    </source>
</reference>
<dbReference type="Pfam" id="PF13589">
    <property type="entry name" value="HATPase_c_3"/>
    <property type="match status" value="1"/>
</dbReference>
<dbReference type="SUPFAM" id="SSF55874">
    <property type="entry name" value="ATPase domain of HSP90 chaperone/DNA topoisomerase II/histidine kinase"/>
    <property type="match status" value="1"/>
</dbReference>
<protein>
    <submittedName>
        <fullName evidence="1">ATP-binding protein</fullName>
    </submittedName>
</protein>
<name>A0ABW6HUB1_9FLAO</name>
<evidence type="ECO:0000313" key="2">
    <source>
        <dbReference type="Proteomes" id="UP001600109"/>
    </source>
</evidence>
<organism evidence="1 2">
    <name type="scientific">Flavobacterium xylosi</name>
    <dbReference type="NCBI Taxonomy" id="3230415"/>
    <lineage>
        <taxon>Bacteria</taxon>
        <taxon>Pseudomonadati</taxon>
        <taxon>Bacteroidota</taxon>
        <taxon>Flavobacteriia</taxon>
        <taxon>Flavobacteriales</taxon>
        <taxon>Flavobacteriaceae</taxon>
        <taxon>Flavobacterium</taxon>
    </lineage>
</organism>
<gene>
    <name evidence="1" type="ORF">ACFX5E_02955</name>
</gene>
<keyword evidence="2" id="KW-1185">Reference proteome</keyword>
<comment type="caution">
    <text evidence="1">The sequence shown here is derived from an EMBL/GenBank/DDBJ whole genome shotgun (WGS) entry which is preliminary data.</text>
</comment>
<dbReference type="Proteomes" id="UP001600109">
    <property type="component" value="Unassembled WGS sequence"/>
</dbReference>
<dbReference type="RefSeq" id="WP_379853679.1">
    <property type="nucleotide sequence ID" value="NZ_JBHZPZ010000003.1"/>
</dbReference>
<dbReference type="InterPro" id="IPR036890">
    <property type="entry name" value="HATPase_C_sf"/>
</dbReference>
<sequence>MPLNKKSYELANPNPEFLIKSIAEQGYSLETALADLMDNSITANATKIEVLTKIDDEPFTLFISDNGDGMDEVSLKNNMQFPSKSPEQERDFGDLGRFGLGLKTASFSQTRCFTVLSRKKGSTKYYGLTWDVNYLKEIGEWRIIINSEEEIEETIKLYNSISENHLNKFEDFNPNTIVIWKGLYKFENYINISNKQDALKNEITSNTSEYLSIVFHRFMERKFNPLNIRINNEIVRAFNPFPTGNELRAIEPLHRDFGNDHIKIQGFVLPNSSIKETNESVNIWTPINRSLMDMEGIYIYRADRLILFGGWNGIIRKMPRLQLARLKVDIGNKVDHLFHLNVAKSQINIPYDLKQAFYRAIITLKDEAQKEYFNHGIKSFPAKPKEENSQLFYKIATNKGVLLAVNNEFPLLKSLKSSLKKEQQAELNFILKISSSLINTIRQVENVELSGDTVKDGISNDEILKSISKLISLGFSKEQIKKDFIPNLGIKVNNLPKELAKILS</sequence>
<proteinExistence type="predicted"/>